<organism evidence="13 14">
    <name type="scientific">Cylindrotheca closterium</name>
    <dbReference type="NCBI Taxonomy" id="2856"/>
    <lineage>
        <taxon>Eukaryota</taxon>
        <taxon>Sar</taxon>
        <taxon>Stramenopiles</taxon>
        <taxon>Ochrophyta</taxon>
        <taxon>Bacillariophyta</taxon>
        <taxon>Bacillariophyceae</taxon>
        <taxon>Bacillariophycidae</taxon>
        <taxon>Bacillariales</taxon>
        <taxon>Bacillariaceae</taxon>
        <taxon>Cylindrotheca</taxon>
    </lineage>
</organism>
<keyword evidence="14" id="KW-1185">Reference proteome</keyword>
<reference evidence="13" key="1">
    <citation type="submission" date="2023-08" db="EMBL/GenBank/DDBJ databases">
        <authorList>
            <person name="Audoor S."/>
            <person name="Bilcke G."/>
        </authorList>
    </citation>
    <scope>NUCLEOTIDE SEQUENCE</scope>
</reference>
<keyword evidence="4" id="KW-0158">Chromosome</keyword>
<dbReference type="InterPro" id="IPR007673">
    <property type="entry name" value="Condensin_cplx_su1"/>
</dbReference>
<dbReference type="GO" id="GO:0042393">
    <property type="term" value="F:histone binding"/>
    <property type="evidence" value="ECO:0007669"/>
    <property type="project" value="TreeGrafter"/>
</dbReference>
<dbReference type="InterPro" id="IPR032682">
    <property type="entry name" value="Cnd1_C"/>
</dbReference>
<feature type="compositionally biased region" description="Polar residues" evidence="11">
    <location>
        <begin position="134"/>
        <end position="143"/>
    </location>
</feature>
<dbReference type="EMBL" id="CAKOGP040001224">
    <property type="protein sequence ID" value="CAJ1944395.1"/>
    <property type="molecule type" value="Genomic_DNA"/>
</dbReference>
<dbReference type="SUPFAM" id="SSF48371">
    <property type="entry name" value="ARM repeat"/>
    <property type="match status" value="1"/>
</dbReference>
<name>A0AAD2CTM5_9STRA</name>
<dbReference type="GO" id="GO:0010032">
    <property type="term" value="P:meiotic chromosome condensation"/>
    <property type="evidence" value="ECO:0007669"/>
    <property type="project" value="TreeGrafter"/>
</dbReference>
<dbReference type="InterPro" id="IPR026971">
    <property type="entry name" value="CND1/NCAPD3"/>
</dbReference>
<comment type="subcellular location">
    <subcellularLocation>
        <location evidence="2">Chromosome</location>
    </subcellularLocation>
    <subcellularLocation>
        <location evidence="1">Nucleus</location>
    </subcellularLocation>
</comment>
<dbReference type="GO" id="GO:0000779">
    <property type="term" value="C:condensed chromosome, centromeric region"/>
    <property type="evidence" value="ECO:0007669"/>
    <property type="project" value="TreeGrafter"/>
</dbReference>
<evidence type="ECO:0000313" key="14">
    <source>
        <dbReference type="Proteomes" id="UP001295423"/>
    </source>
</evidence>
<keyword evidence="8" id="KW-0539">Nucleus</keyword>
<evidence type="ECO:0000256" key="1">
    <source>
        <dbReference type="ARBA" id="ARBA00004123"/>
    </source>
</evidence>
<dbReference type="GO" id="GO:0007076">
    <property type="term" value="P:mitotic chromosome condensation"/>
    <property type="evidence" value="ECO:0007669"/>
    <property type="project" value="InterPro"/>
</dbReference>
<dbReference type="InterPro" id="IPR016024">
    <property type="entry name" value="ARM-type_fold"/>
</dbReference>
<feature type="compositionally biased region" description="Acidic residues" evidence="11">
    <location>
        <begin position="1272"/>
        <end position="1286"/>
    </location>
</feature>
<dbReference type="GO" id="GO:0051301">
    <property type="term" value="P:cell division"/>
    <property type="evidence" value="ECO:0007669"/>
    <property type="project" value="UniProtKB-KW"/>
</dbReference>
<evidence type="ECO:0000256" key="4">
    <source>
        <dbReference type="ARBA" id="ARBA00022454"/>
    </source>
</evidence>
<dbReference type="Proteomes" id="UP001295423">
    <property type="component" value="Unassembled WGS sequence"/>
</dbReference>
<feature type="compositionally biased region" description="Basic residues" evidence="11">
    <location>
        <begin position="1244"/>
        <end position="1259"/>
    </location>
</feature>
<evidence type="ECO:0000313" key="13">
    <source>
        <dbReference type="EMBL" id="CAJ1944395.1"/>
    </source>
</evidence>
<feature type="region of interest" description="Disordered" evidence="11">
    <location>
        <begin position="120"/>
        <end position="143"/>
    </location>
</feature>
<comment type="function">
    <text evidence="10">Regulatory subunit of the condensin complex, a complex required for conversion of interphase chromatin into mitotic-like condense chromosomes. The condensin complex probably introduces positive supercoils into relaxed DNA in the presence of type I topoisomerases and converts nicked DNA into positive knotted forms in the presence of type II topoisomerases.</text>
</comment>
<evidence type="ECO:0000259" key="12">
    <source>
        <dbReference type="Pfam" id="PF12717"/>
    </source>
</evidence>
<protein>
    <recommendedName>
        <fullName evidence="12">Condensin complex subunit 1 C-terminal domain-containing protein</fullName>
    </recommendedName>
</protein>
<evidence type="ECO:0000256" key="10">
    <source>
        <dbReference type="PIRNR" id="PIRNR017127"/>
    </source>
</evidence>
<sequence length="1324" mass="147451">MAESTFPIPSSLQDLEREPYNLLPYPYNFDDDDEEARALSFCRLVKTLEMGNRRLATEGMSLFQSQNGYPDEEKWMCEDRVQALYTLVRKSTSLASETRWSLIRSLCQAVKGISILLDDHAEGNPSNEDMEVEGSQTEATPSSTVSQEFRDAFACHIYMLFSIMHVMESEAKIASTLKTSSKKRSDNQEAIEMAEMRAACAQAMLIAAQKMSENRNRLWRRGVPDESVVVLPCRIAYQMLESATGVIARKAASGDEAIAMIAATVDSCESLLGTIIAALMDMMHSYEHMAALCSELCTSVATNKLPIELIREMGRLDTHSQDTGKASGIKFVAPFINEMAQSRPRLVLVNISHIMPHLNSEPYYLRSAIVGAIGHIIDHVGKSLSAPGTTEDEDKDGAMSPTNLENSRGTLLTILQERAHDVSSYTRSAALKAWIRLVQEGSIPVDSFISVTMIAMDRLKDKTVIVRKQALQLLTVLLENNPFLGELDPEPYRLKLKEMYEYVKAHLPQHLNEAYQTKLQDSRENGETEEDILELESATLAAAIAEADIMEEETPANTEYKAKIEALKFAQSALDFIDQFENASSALHGMLLSANTSDVMEALRFFVKARHFKLPCAVTGMKQALTLMWSTEQNIKDEVLKAFIDVFIAVPGSDGKHVLPANQIAYNLIVLVEVANVSELASIEEAVGHLVKNGKIPADVFSTLWAAAANGKSCASAIQIIGMAANTDSSIVDSKSRLKTLLDVALGDETEERRDFGVVRAAAIALQRIERAQVDPTCAKYLVLERIMEQLCAVARGDWCVDLNEKDTMEWFSASEEAISALFIISPSPEICCADIIRGMHAQTLGSGSVEKCNPLRLARFFHVLGHIALKLLVYTEALSGTVRRANAQKSLKRQEEMDKAKQMKGAAEDDDIEAELGMAAELEAENERKVAEIAEKEIVGRGLLGIFGPILVRVVVNEGQRFNNGVLLQAATLSLCKFMCVSSSFCEKHLAVVFTALANAPPEDTVLRANTVIALGDLAFRFPNEVEPYTPRLYACLRDPATKVRRHTLMVLTHLILNDMVKVKGQVCEIALCLRDPDSRMRDTARLLFHELSKRSNNPVYNLLPDIISQLSQTSVAKEDFRSIMTFLLGYIKKERQNEMLIDKLCHRFPKCTTISQTADITYCMTQLKVNEKSVKCMIDNFKLYKDALHDEEIRKHFSAIITKAKKLSKPELKQGLEEWESKLDEQAQLGKENELAGEKAKLAKTRASKRKVTRRRKPVIESIPELSDHESDDNNAEEESETEMSFDGKENAPKNTQRSSTEEPLKTRRSRRRGANTSIESS</sequence>
<dbReference type="PANTHER" id="PTHR14222">
    <property type="entry name" value="CONDENSIN"/>
    <property type="match status" value="1"/>
</dbReference>
<dbReference type="InterPro" id="IPR011989">
    <property type="entry name" value="ARM-like"/>
</dbReference>
<dbReference type="PANTHER" id="PTHR14222:SF2">
    <property type="entry name" value="CONDENSIN COMPLEX SUBUNIT 1"/>
    <property type="match status" value="1"/>
</dbReference>
<accession>A0AAD2CTM5</accession>
<dbReference type="Gene3D" id="1.25.10.10">
    <property type="entry name" value="Leucine-rich Repeat Variant"/>
    <property type="match status" value="2"/>
</dbReference>
<gene>
    <name evidence="13" type="ORF">CYCCA115_LOCUS8866</name>
</gene>
<dbReference type="PIRSF" id="PIRSF017127">
    <property type="entry name" value="Condensin_D2"/>
    <property type="match status" value="1"/>
</dbReference>
<evidence type="ECO:0000256" key="9">
    <source>
        <dbReference type="ARBA" id="ARBA00023306"/>
    </source>
</evidence>
<feature type="region of interest" description="Disordered" evidence="11">
    <location>
        <begin position="384"/>
        <end position="403"/>
    </location>
</feature>
<feature type="region of interest" description="Disordered" evidence="11">
    <location>
        <begin position="1242"/>
        <end position="1324"/>
    </location>
</feature>
<keyword evidence="6 10" id="KW-0498">Mitosis</keyword>
<dbReference type="GO" id="GO:0000796">
    <property type="term" value="C:condensin complex"/>
    <property type="evidence" value="ECO:0007669"/>
    <property type="project" value="TreeGrafter"/>
</dbReference>
<evidence type="ECO:0000256" key="5">
    <source>
        <dbReference type="ARBA" id="ARBA00022618"/>
    </source>
</evidence>
<dbReference type="Pfam" id="PF12717">
    <property type="entry name" value="Cnd1"/>
    <property type="match status" value="1"/>
</dbReference>
<comment type="caution">
    <text evidence="13">The sequence shown here is derived from an EMBL/GenBank/DDBJ whole genome shotgun (WGS) entry which is preliminary data.</text>
</comment>
<evidence type="ECO:0000256" key="6">
    <source>
        <dbReference type="ARBA" id="ARBA00022776"/>
    </source>
</evidence>
<evidence type="ECO:0000256" key="11">
    <source>
        <dbReference type="SAM" id="MobiDB-lite"/>
    </source>
</evidence>
<proteinExistence type="inferred from homology"/>
<dbReference type="GO" id="GO:0005634">
    <property type="term" value="C:nucleus"/>
    <property type="evidence" value="ECO:0007669"/>
    <property type="project" value="UniProtKB-SubCell"/>
</dbReference>
<keyword evidence="9 10" id="KW-0131">Cell cycle</keyword>
<evidence type="ECO:0000256" key="8">
    <source>
        <dbReference type="ARBA" id="ARBA00023242"/>
    </source>
</evidence>
<evidence type="ECO:0000256" key="3">
    <source>
        <dbReference type="ARBA" id="ARBA00009606"/>
    </source>
</evidence>
<evidence type="ECO:0000256" key="2">
    <source>
        <dbReference type="ARBA" id="ARBA00004286"/>
    </source>
</evidence>
<keyword evidence="5 10" id="KW-0132">Cell division</keyword>
<feature type="domain" description="Condensin complex subunit 1 C-terminal" evidence="12">
    <location>
        <begin position="1008"/>
        <end position="1166"/>
    </location>
</feature>
<keyword evidence="7 10" id="KW-0226">DNA condensation</keyword>
<comment type="similarity">
    <text evidence="3 10">Belongs to the CND1 (condensin subunit 1) family.</text>
</comment>
<evidence type="ECO:0000256" key="7">
    <source>
        <dbReference type="ARBA" id="ARBA00023067"/>
    </source>
</evidence>